<organism evidence="1 2">
    <name type="scientific">Rhizobium lusitanum</name>
    <dbReference type="NCBI Taxonomy" id="293958"/>
    <lineage>
        <taxon>Bacteria</taxon>
        <taxon>Pseudomonadati</taxon>
        <taxon>Pseudomonadota</taxon>
        <taxon>Alphaproteobacteria</taxon>
        <taxon>Hyphomicrobiales</taxon>
        <taxon>Rhizobiaceae</taxon>
        <taxon>Rhizobium/Agrobacterium group</taxon>
        <taxon>Rhizobium</taxon>
    </lineage>
</organism>
<proteinExistence type="predicted"/>
<gene>
    <name evidence="1" type="ORF">GGD46_000134</name>
</gene>
<dbReference type="AlphaFoldDB" id="A0A7X0IKY7"/>
<dbReference type="Proteomes" id="UP000565576">
    <property type="component" value="Unassembled WGS sequence"/>
</dbReference>
<evidence type="ECO:0000313" key="1">
    <source>
        <dbReference type="EMBL" id="MBB6482891.1"/>
    </source>
</evidence>
<protein>
    <submittedName>
        <fullName evidence="1">Uncharacterized protein</fullName>
    </submittedName>
</protein>
<comment type="caution">
    <text evidence="1">The sequence shown here is derived from an EMBL/GenBank/DDBJ whole genome shotgun (WGS) entry which is preliminary data.</text>
</comment>
<name>A0A7X0IKY7_9HYPH</name>
<reference evidence="1 2" key="1">
    <citation type="submission" date="2020-08" db="EMBL/GenBank/DDBJ databases">
        <title>Genomic Encyclopedia of Type Strains, Phase IV (KMG-V): Genome sequencing to study the core and pangenomes of soil and plant-associated prokaryotes.</title>
        <authorList>
            <person name="Whitman W."/>
        </authorList>
    </citation>
    <scope>NUCLEOTIDE SEQUENCE [LARGE SCALE GENOMIC DNA]</scope>
    <source>
        <strain evidence="1 2">SEMIA 4060</strain>
    </source>
</reference>
<evidence type="ECO:0000313" key="2">
    <source>
        <dbReference type="Proteomes" id="UP000565576"/>
    </source>
</evidence>
<accession>A0A7X0IKY7</accession>
<dbReference type="RefSeq" id="WP_184700812.1">
    <property type="nucleotide sequence ID" value="NZ_JACHBG010000001.1"/>
</dbReference>
<sequence>MTVADAIATASPGAGTGGGCCLFNTLSKIDDIDRPFFTFLPYSFPMVALCRPANVFPGWECVAAGRVIDPADLPAATEALFNDGADFRLANSCHSTI</sequence>
<dbReference type="EMBL" id="JACHBG010000001">
    <property type="protein sequence ID" value="MBB6482891.1"/>
    <property type="molecule type" value="Genomic_DNA"/>
</dbReference>